<reference evidence="1 2" key="1">
    <citation type="submission" date="2018-06" db="EMBL/GenBank/DDBJ databases">
        <authorList>
            <consortium name="Pathogen Informatics"/>
            <person name="Doyle S."/>
        </authorList>
    </citation>
    <scope>NUCLEOTIDE SEQUENCE [LARGE SCALE GENOMIC DNA]</scope>
    <source>
        <strain evidence="1 2">NCTC10359</strain>
    </source>
</reference>
<gene>
    <name evidence="1" type="ORF">NCTC10359_00628</name>
</gene>
<proteinExistence type="predicted"/>
<dbReference type="RefSeq" id="WP_220186702.1">
    <property type="nucleotide sequence ID" value="NZ_UGQU01000001.1"/>
</dbReference>
<dbReference type="EMBL" id="UGQU01000001">
    <property type="protein sequence ID" value="STZ56027.1"/>
    <property type="molecule type" value="Genomic_DNA"/>
</dbReference>
<evidence type="ECO:0000313" key="1">
    <source>
        <dbReference type="EMBL" id="STZ56027.1"/>
    </source>
</evidence>
<dbReference type="AlphaFoldDB" id="A0A378T7C1"/>
<organism evidence="1 2">
    <name type="scientific">Moraxella lacunata</name>
    <dbReference type="NCBI Taxonomy" id="477"/>
    <lineage>
        <taxon>Bacteria</taxon>
        <taxon>Pseudomonadati</taxon>
        <taxon>Pseudomonadota</taxon>
        <taxon>Gammaproteobacteria</taxon>
        <taxon>Moraxellales</taxon>
        <taxon>Moraxellaceae</taxon>
        <taxon>Moraxella</taxon>
    </lineage>
</organism>
<accession>A0A378T7C1</accession>
<dbReference type="Proteomes" id="UP000254437">
    <property type="component" value="Unassembled WGS sequence"/>
</dbReference>
<name>A0A378T7C1_MORLA</name>
<evidence type="ECO:0000313" key="2">
    <source>
        <dbReference type="Proteomes" id="UP000254437"/>
    </source>
</evidence>
<protein>
    <submittedName>
        <fullName evidence="1">Uncharacterized protein</fullName>
    </submittedName>
</protein>
<sequence length="247" mass="28952">MDILPYFENINELNEYLTLFPDSDKLFVEHQSWLKEHFLPLISIDLGMLNDDWRGQVVHMLNPFEPDDGYIGECTHEYHNEFTGENWFAFKLTNDNRYEFLGDEKYFLRAHDCKNPDGSYDDNLEQIADYQKQKALFKEHGFIVNANFPKHLDKDWNKESFLDELGGGFSYGNWANYDTPSAFHKTRLKQVDDDTPNDGISITYEGNPFYFIGGVPSYHYCTGFGGAYIMMMYEPVSRIVLFTFDYS</sequence>